<feature type="compositionally biased region" description="Low complexity" evidence="7">
    <location>
        <begin position="537"/>
        <end position="551"/>
    </location>
</feature>
<proteinExistence type="inferred from homology"/>
<keyword evidence="6" id="KW-0652">Protein synthesis inhibitor</keyword>
<organism evidence="10 11">
    <name type="scientific">Salarias fasciatus</name>
    <name type="common">Jewelled blenny</name>
    <name type="synonym">Blennius fasciatus</name>
    <dbReference type="NCBI Taxonomy" id="181472"/>
    <lineage>
        <taxon>Eukaryota</taxon>
        <taxon>Metazoa</taxon>
        <taxon>Chordata</taxon>
        <taxon>Craniata</taxon>
        <taxon>Vertebrata</taxon>
        <taxon>Euteleostomi</taxon>
        <taxon>Actinopterygii</taxon>
        <taxon>Neopterygii</taxon>
        <taxon>Teleostei</taxon>
        <taxon>Neoteleostei</taxon>
        <taxon>Acanthomorphata</taxon>
        <taxon>Ovalentaria</taxon>
        <taxon>Blenniimorphae</taxon>
        <taxon>Blenniiformes</taxon>
        <taxon>Blennioidei</taxon>
        <taxon>Blenniidae</taxon>
        <taxon>Salariinae</taxon>
        <taxon>Salarias</taxon>
    </lineage>
</organism>
<dbReference type="InterPro" id="IPR041637">
    <property type="entry name" value="Caprin-1_dimer"/>
</dbReference>
<dbReference type="GO" id="GO:0030154">
    <property type="term" value="P:cell differentiation"/>
    <property type="evidence" value="ECO:0007669"/>
    <property type="project" value="UniProtKB-KW"/>
</dbReference>
<feature type="compositionally biased region" description="Polar residues" evidence="7">
    <location>
        <begin position="411"/>
        <end position="438"/>
    </location>
</feature>
<keyword evidence="3" id="KW-0963">Cytoplasm</keyword>
<comment type="subcellular location">
    <subcellularLocation>
        <location evidence="1">Cytoplasm</location>
    </subcellularLocation>
</comment>
<dbReference type="GO" id="GO:0017148">
    <property type="term" value="P:negative regulation of translation"/>
    <property type="evidence" value="ECO:0007669"/>
    <property type="project" value="UniProtKB-KW"/>
</dbReference>
<dbReference type="PANTHER" id="PTHR22922:SF3">
    <property type="entry name" value="CAPRIN-1"/>
    <property type="match status" value="1"/>
</dbReference>
<feature type="domain" description="Cytoplasmic activation/proliferation-associated protein-1 C term" evidence="8">
    <location>
        <begin position="326"/>
        <end position="643"/>
    </location>
</feature>
<feature type="compositionally biased region" description="Basic and acidic residues" evidence="7">
    <location>
        <begin position="278"/>
        <end position="291"/>
    </location>
</feature>
<dbReference type="Pfam" id="PF12287">
    <property type="entry name" value="Caprin-1_C"/>
    <property type="match status" value="1"/>
</dbReference>
<feature type="compositionally biased region" description="Polar residues" evidence="7">
    <location>
        <begin position="602"/>
        <end position="633"/>
    </location>
</feature>
<evidence type="ECO:0000256" key="4">
    <source>
        <dbReference type="ARBA" id="ARBA00022782"/>
    </source>
</evidence>
<gene>
    <name evidence="10" type="primary">LOC115391991</name>
</gene>
<keyword evidence="4" id="KW-0221">Differentiation</keyword>
<evidence type="ECO:0000313" key="11">
    <source>
        <dbReference type="Proteomes" id="UP000472267"/>
    </source>
</evidence>
<comment type="similarity">
    <text evidence="2">Belongs to the caprin family.</text>
</comment>
<keyword evidence="11" id="KW-1185">Reference proteome</keyword>
<protein>
    <submittedName>
        <fullName evidence="10">Caprin-1-like</fullName>
    </submittedName>
</protein>
<reference evidence="10" key="1">
    <citation type="submission" date="2019-06" db="EMBL/GenBank/DDBJ databases">
        <authorList>
            <consortium name="Wellcome Sanger Institute Data Sharing"/>
        </authorList>
    </citation>
    <scope>NUCLEOTIDE SEQUENCE [LARGE SCALE GENOMIC DNA]</scope>
</reference>
<dbReference type="GO" id="GO:0005737">
    <property type="term" value="C:cytoplasm"/>
    <property type="evidence" value="ECO:0007669"/>
    <property type="project" value="UniProtKB-SubCell"/>
</dbReference>
<dbReference type="GO" id="GO:0003723">
    <property type="term" value="F:RNA binding"/>
    <property type="evidence" value="ECO:0007669"/>
    <property type="project" value="UniProtKB-KW"/>
</dbReference>
<feature type="region of interest" description="Disordered" evidence="7">
    <location>
        <begin position="409"/>
        <end position="452"/>
    </location>
</feature>
<dbReference type="Proteomes" id="UP000472267">
    <property type="component" value="Chromosome 7"/>
</dbReference>
<dbReference type="InterPro" id="IPR028816">
    <property type="entry name" value="Caprin"/>
</dbReference>
<feature type="region of interest" description="Disordered" evidence="7">
    <location>
        <begin position="535"/>
        <end position="654"/>
    </location>
</feature>
<feature type="compositionally biased region" description="Polar residues" evidence="7">
    <location>
        <begin position="557"/>
        <end position="566"/>
    </location>
</feature>
<accession>A0A672ILG3</accession>
<reference evidence="10" key="2">
    <citation type="submission" date="2025-08" db="UniProtKB">
        <authorList>
            <consortium name="Ensembl"/>
        </authorList>
    </citation>
    <scope>IDENTIFICATION</scope>
</reference>
<evidence type="ECO:0000259" key="9">
    <source>
        <dbReference type="Pfam" id="PF18293"/>
    </source>
</evidence>
<feature type="region of interest" description="Disordered" evidence="7">
    <location>
        <begin position="272"/>
        <end position="296"/>
    </location>
</feature>
<evidence type="ECO:0000256" key="1">
    <source>
        <dbReference type="ARBA" id="ARBA00004496"/>
    </source>
</evidence>
<sequence>MNANSTVQSASPDVGSAPGSVGNFALGGQSDVLKQVLCVIDKKVRNMEKKKSKLDDYQVKKDKGEGLNQDQLEALSKYQEVMNNLEFARELQKTFIALGQDIQKVVKKSARREQLQREEAEQRRLKTVLELQFLLDRLGEDTVRQDLKQGVSGSPLLTDEDLVAFDEFYKLVGPDRDQNIRLADQYEEASVHLWDLLEGKDKAVVGTTYKALRETLDQVLLSGYFDRIPSHQNGVCEDEEEEEPVAAAAAAAVTESSEAEEQTFVNRQFIPDSTYSGSEKEQGDDWTRETEPPVQPAAPPVALETHPMNLASPASPTDPLVRKQVVQDLMAQMQGTYNFMQDSMLEFDGQPIDPAIVSAQPMKPAQNMDVPQMVCPPETNLIQAEFLWLCLIIALTHFQVPIVSPTPPPMYQTSHTPDPRPSTESIDPIQTSMSLSTEQPPPSAALPPASQTQVFQPVSKAPHSGGINVNAAPFQSMQTVFNLNAPVPPANEPEALNQASQYQNSYNQAFSSPSQHPVEQPELPSEQLQSVVGAFHSQEQSGGHQQASQQGPGFGRQAQSFYNSRGMSRGGPRNARGIMNGYRGSSNGFRGGYDGYRPPFANTPNSGYGQTQFSTPRDYSNGNYQRDGYQQNYKRGAGQGPRGVSRGSTQAMRS</sequence>
<dbReference type="InterPro" id="IPR022070">
    <property type="entry name" value="Caprin-1_C"/>
</dbReference>
<evidence type="ECO:0000256" key="5">
    <source>
        <dbReference type="ARBA" id="ARBA00022884"/>
    </source>
</evidence>
<evidence type="ECO:0000259" key="8">
    <source>
        <dbReference type="Pfam" id="PF12287"/>
    </source>
</evidence>
<dbReference type="Pfam" id="PF18293">
    <property type="entry name" value="Caprin-1_dimer"/>
    <property type="match status" value="1"/>
</dbReference>
<keyword evidence="5" id="KW-0694">RNA-binding</keyword>
<evidence type="ECO:0000256" key="2">
    <source>
        <dbReference type="ARBA" id="ARBA00007950"/>
    </source>
</evidence>
<evidence type="ECO:0000313" key="10">
    <source>
        <dbReference type="Ensembl" id="ENSSFAP00005041680.1"/>
    </source>
</evidence>
<dbReference type="PANTHER" id="PTHR22922">
    <property type="entry name" value="GPI-ANCHORED PROTEIN P137"/>
    <property type="match status" value="1"/>
</dbReference>
<feature type="domain" description="Caprin-1 dimerization" evidence="9">
    <location>
        <begin position="111"/>
        <end position="226"/>
    </location>
</feature>
<evidence type="ECO:0000256" key="7">
    <source>
        <dbReference type="SAM" id="MobiDB-lite"/>
    </source>
</evidence>
<name>A0A672ILG3_SALFA</name>
<dbReference type="Ensembl" id="ENSSFAT00005043201.1">
    <property type="protein sequence ID" value="ENSSFAP00005041680.1"/>
    <property type="gene ID" value="ENSSFAG00005019574.1"/>
</dbReference>
<dbReference type="AlphaFoldDB" id="A0A672ILG3"/>
<evidence type="ECO:0000256" key="3">
    <source>
        <dbReference type="ARBA" id="ARBA00022490"/>
    </source>
</evidence>
<evidence type="ECO:0000256" key="6">
    <source>
        <dbReference type="ARBA" id="ARBA00023193"/>
    </source>
</evidence>
<reference evidence="10" key="3">
    <citation type="submission" date="2025-09" db="UniProtKB">
        <authorList>
            <consortium name="Ensembl"/>
        </authorList>
    </citation>
    <scope>IDENTIFICATION</scope>
</reference>